<evidence type="ECO:0000313" key="2">
    <source>
        <dbReference type="EMBL" id="GAI67769.1"/>
    </source>
</evidence>
<evidence type="ECO:0000256" key="1">
    <source>
        <dbReference type="SAM" id="MobiDB-lite"/>
    </source>
</evidence>
<protein>
    <submittedName>
        <fullName evidence="2">Uncharacterized protein</fullName>
    </submittedName>
</protein>
<name>X1SJ11_9ZZZZ</name>
<dbReference type="EMBL" id="BARW01000010">
    <property type="protein sequence ID" value="GAI67769.1"/>
    <property type="molecule type" value="Genomic_DNA"/>
</dbReference>
<gene>
    <name evidence="2" type="ORF">S12H4_00153</name>
</gene>
<accession>X1SJ11</accession>
<feature type="compositionally biased region" description="Basic and acidic residues" evidence="1">
    <location>
        <begin position="211"/>
        <end position="227"/>
    </location>
</feature>
<sequence>MIEDFTTYEKYDPNSRIEVTPSRVTWTDLQLNEDARVSFDKGEAHFNGDFEHLLTVKMTGGTSDAKSFCWALTNVVDDMYSIRIGGGSYLGLFFYKSPTATHELYLEECDNGERHQSNFVGALNTVYYLKIVRDESFGTYGKLSCFIYSDAARTNLLNTIYMSLRTSKKDFQHIFGVNSYNAAVGGYQTSGYSENLDLSEEAPPPEAPEEAMGKVRGLDFRGKGFRP</sequence>
<feature type="region of interest" description="Disordered" evidence="1">
    <location>
        <begin position="195"/>
        <end position="227"/>
    </location>
</feature>
<reference evidence="2" key="1">
    <citation type="journal article" date="2014" name="Front. Microbiol.">
        <title>High frequency of phylogenetically diverse reductive dehalogenase-homologous genes in deep subseafloor sedimentary metagenomes.</title>
        <authorList>
            <person name="Kawai M."/>
            <person name="Futagami T."/>
            <person name="Toyoda A."/>
            <person name="Takaki Y."/>
            <person name="Nishi S."/>
            <person name="Hori S."/>
            <person name="Arai W."/>
            <person name="Tsubouchi T."/>
            <person name="Morono Y."/>
            <person name="Uchiyama I."/>
            <person name="Ito T."/>
            <person name="Fujiyama A."/>
            <person name="Inagaki F."/>
            <person name="Takami H."/>
        </authorList>
    </citation>
    <scope>NUCLEOTIDE SEQUENCE</scope>
    <source>
        <strain evidence="2">Expedition CK06-06</strain>
    </source>
</reference>
<organism evidence="2">
    <name type="scientific">marine sediment metagenome</name>
    <dbReference type="NCBI Taxonomy" id="412755"/>
    <lineage>
        <taxon>unclassified sequences</taxon>
        <taxon>metagenomes</taxon>
        <taxon>ecological metagenomes</taxon>
    </lineage>
</organism>
<dbReference type="AlphaFoldDB" id="X1SJ11"/>
<proteinExistence type="predicted"/>
<comment type="caution">
    <text evidence="2">The sequence shown here is derived from an EMBL/GenBank/DDBJ whole genome shotgun (WGS) entry which is preliminary data.</text>
</comment>